<keyword evidence="2 3" id="KW-0548">Nucleotidyltransferase</keyword>
<keyword evidence="4" id="KW-1185">Reference proteome</keyword>
<evidence type="ECO:0000256" key="1">
    <source>
        <dbReference type="ARBA" id="ARBA00022679"/>
    </source>
</evidence>
<comment type="caution">
    <text evidence="3">The sequence shown here is derived from an EMBL/GenBank/DDBJ whole genome shotgun (WGS) entry which is preliminary data.</text>
</comment>
<protein>
    <submittedName>
        <fullName evidence="3">Putative 2-C-methyl-D-erythritol 4-phosphate cytidylyltransferase</fullName>
    </submittedName>
</protein>
<dbReference type="GO" id="GO:0050518">
    <property type="term" value="F:2-C-methyl-D-erythritol 4-phosphate cytidylyltransferase activity"/>
    <property type="evidence" value="ECO:0007669"/>
    <property type="project" value="TreeGrafter"/>
</dbReference>
<evidence type="ECO:0000256" key="2">
    <source>
        <dbReference type="ARBA" id="ARBA00022695"/>
    </source>
</evidence>
<dbReference type="CDD" id="cd02516">
    <property type="entry name" value="CDP-ME_synthetase"/>
    <property type="match status" value="1"/>
</dbReference>
<dbReference type="eggNOG" id="COG1211">
    <property type="taxonomic scope" value="Bacteria"/>
</dbReference>
<dbReference type="Pfam" id="PF01128">
    <property type="entry name" value="IspD"/>
    <property type="match status" value="1"/>
</dbReference>
<dbReference type="Proteomes" id="UP000003303">
    <property type="component" value="Unassembled WGS sequence"/>
</dbReference>
<dbReference type="PANTHER" id="PTHR32125">
    <property type="entry name" value="2-C-METHYL-D-ERYTHRITOL 4-PHOSPHATE CYTIDYLYLTRANSFERASE, CHLOROPLASTIC"/>
    <property type="match status" value="1"/>
</dbReference>
<gene>
    <name evidence="3" type="primary">ispD</name>
    <name evidence="3" type="ORF">PORUE0001_0821</name>
</gene>
<dbReference type="OrthoDB" id="9806837at2"/>
<name>C2MC44_9PORP</name>
<dbReference type="STRING" id="596327.PORUE0001_0821"/>
<dbReference type="InterPro" id="IPR029044">
    <property type="entry name" value="Nucleotide-diphossugar_trans"/>
</dbReference>
<dbReference type="SUPFAM" id="SSF53448">
    <property type="entry name" value="Nucleotide-diphospho-sugar transferases"/>
    <property type="match status" value="1"/>
</dbReference>
<dbReference type="Gene3D" id="3.90.550.10">
    <property type="entry name" value="Spore Coat Polysaccharide Biosynthesis Protein SpsA, Chain A"/>
    <property type="match status" value="1"/>
</dbReference>
<proteinExistence type="predicted"/>
<sequence length="250" mass="28467">MEQVIKESDHTKRYLIIPSGGSGVRMGAELPKQYIKLGGKTILQHTVEAMLPHTDFIILGVSYDYWVVIEDAIQRMRLADRIQLSVAGKTRFDTVRKALRTVPDGTLVGIHDAVRPFASKAVVDKCYEEAQRVGAAVPVLQLSESLRYHPDEGAGAQPSQAVDRSRYRLVRTPQVFWSERIKEAYQQPYQESFTDDCSVYDQLYSDLALVPDTTENIKITTPDQLYWAEHLLTTSRQERLRLTQRLLSSR</sequence>
<dbReference type="EMBL" id="ACLR01000170">
    <property type="protein sequence ID" value="EEK16662.1"/>
    <property type="molecule type" value="Genomic_DNA"/>
</dbReference>
<keyword evidence="1 3" id="KW-0808">Transferase</keyword>
<reference evidence="3 4" key="1">
    <citation type="submission" date="2009-04" db="EMBL/GenBank/DDBJ databases">
        <authorList>
            <person name="Sebastian Y."/>
            <person name="Madupu R."/>
            <person name="Durkin A.S."/>
            <person name="Torralba M."/>
            <person name="Methe B."/>
            <person name="Sutton G.G."/>
            <person name="Strausberg R.L."/>
            <person name="Nelson K.E."/>
        </authorList>
    </citation>
    <scope>NUCLEOTIDE SEQUENCE [LARGE SCALE GENOMIC DNA]</scope>
    <source>
        <strain evidence="3 4">60-3</strain>
    </source>
</reference>
<dbReference type="RefSeq" id="WP_007365461.1">
    <property type="nucleotide sequence ID" value="NZ_ACLR01000170.1"/>
</dbReference>
<dbReference type="InterPro" id="IPR050088">
    <property type="entry name" value="IspD/TarI_cytidylyltransf_bact"/>
</dbReference>
<accession>C2MC44</accession>
<dbReference type="InterPro" id="IPR034683">
    <property type="entry name" value="IspD/TarI"/>
</dbReference>
<evidence type="ECO:0000313" key="3">
    <source>
        <dbReference type="EMBL" id="EEK16662.1"/>
    </source>
</evidence>
<dbReference type="AlphaFoldDB" id="C2MC44"/>
<dbReference type="PANTHER" id="PTHR32125:SF4">
    <property type="entry name" value="2-C-METHYL-D-ERYTHRITOL 4-PHOSPHATE CYTIDYLYLTRANSFERASE, CHLOROPLASTIC"/>
    <property type="match status" value="1"/>
</dbReference>
<evidence type="ECO:0000313" key="4">
    <source>
        <dbReference type="Proteomes" id="UP000003303"/>
    </source>
</evidence>
<organism evidence="3 4">
    <name type="scientific">Porphyromonas uenonis 60-3</name>
    <dbReference type="NCBI Taxonomy" id="596327"/>
    <lineage>
        <taxon>Bacteria</taxon>
        <taxon>Pseudomonadati</taxon>
        <taxon>Bacteroidota</taxon>
        <taxon>Bacteroidia</taxon>
        <taxon>Bacteroidales</taxon>
        <taxon>Porphyromonadaceae</taxon>
        <taxon>Porphyromonas</taxon>
    </lineage>
</organism>